<reference evidence="5" key="1">
    <citation type="submission" date="2021-01" db="EMBL/GenBank/DDBJ databases">
        <authorList>
            <consortium name="Genoscope - CEA"/>
            <person name="William W."/>
        </authorList>
    </citation>
    <scope>NUCLEOTIDE SEQUENCE</scope>
</reference>
<protein>
    <recommendedName>
        <fullName evidence="4">NACHT domain-containing protein</fullName>
    </recommendedName>
</protein>
<evidence type="ECO:0000313" key="6">
    <source>
        <dbReference type="Proteomes" id="UP000683925"/>
    </source>
</evidence>
<dbReference type="EMBL" id="CAJJDP010000098">
    <property type="protein sequence ID" value="CAD8191080.1"/>
    <property type="molecule type" value="Genomic_DNA"/>
</dbReference>
<proteinExistence type="predicted"/>
<evidence type="ECO:0000313" key="5">
    <source>
        <dbReference type="EMBL" id="CAD8191080.1"/>
    </source>
</evidence>
<feature type="domain" description="NACHT" evidence="4">
    <location>
        <begin position="519"/>
        <end position="682"/>
    </location>
</feature>
<dbReference type="Pfam" id="PF00805">
    <property type="entry name" value="Pentapeptide"/>
    <property type="match status" value="1"/>
</dbReference>
<evidence type="ECO:0000256" key="2">
    <source>
        <dbReference type="ARBA" id="ARBA00022737"/>
    </source>
</evidence>
<keyword evidence="1 3" id="KW-0853">WD repeat</keyword>
<dbReference type="OMA" id="YCNFNNT"/>
<dbReference type="InterPro" id="IPR001680">
    <property type="entry name" value="WD40_rpt"/>
</dbReference>
<gene>
    <name evidence="5" type="ORF">POCTA_138.1.T0990024</name>
</gene>
<dbReference type="OrthoDB" id="309409at2759"/>
<dbReference type="PROSITE" id="PS00678">
    <property type="entry name" value="WD_REPEATS_1"/>
    <property type="match status" value="1"/>
</dbReference>
<dbReference type="InterPro" id="IPR007111">
    <property type="entry name" value="NACHT_NTPase"/>
</dbReference>
<keyword evidence="2" id="KW-0677">Repeat</keyword>
<feature type="repeat" description="WD" evidence="3">
    <location>
        <begin position="2638"/>
        <end position="2672"/>
    </location>
</feature>
<dbReference type="InterPro" id="IPR050349">
    <property type="entry name" value="WD_LIS1/nudF_dynein_reg"/>
</dbReference>
<comment type="caution">
    <text evidence="5">The sequence shown here is derived from an EMBL/GenBank/DDBJ whole genome shotgun (WGS) entry which is preliminary data.</text>
</comment>
<dbReference type="InterPro" id="IPR019775">
    <property type="entry name" value="WD40_repeat_CS"/>
</dbReference>
<dbReference type="PANTHER" id="PTHR44129">
    <property type="entry name" value="WD REPEAT-CONTAINING PROTEIN POP1"/>
    <property type="match status" value="1"/>
</dbReference>
<evidence type="ECO:0000259" key="4">
    <source>
        <dbReference type="Pfam" id="PF05729"/>
    </source>
</evidence>
<feature type="repeat" description="WD" evidence="3">
    <location>
        <begin position="1630"/>
        <end position="1662"/>
    </location>
</feature>
<evidence type="ECO:0000256" key="3">
    <source>
        <dbReference type="PROSITE-ProRule" id="PRU00221"/>
    </source>
</evidence>
<dbReference type="SMART" id="SM00320">
    <property type="entry name" value="WD40"/>
    <property type="match status" value="8"/>
</dbReference>
<evidence type="ECO:0000256" key="1">
    <source>
        <dbReference type="ARBA" id="ARBA00022574"/>
    </source>
</evidence>
<dbReference type="Proteomes" id="UP000683925">
    <property type="component" value="Unassembled WGS sequence"/>
</dbReference>
<sequence length="2777" mass="328440">MRQDINDVDDPFLNRNQRIWNLNFGNVIIMPQITIDATQDVENPRIFIGGNPIPQNNTQQQEQEAALQALRNTFNQQDIFQELHYNIILLQRLLENEIDLQKREQLKRVVQQLISKENIYNLSNQGKLTQIQIEIIETAIGNLLICVLKLPIVQAFNLLQFTQNLIQVLFSQFKIFNCYTMKNLRKIMEYLDLIKENYQHEQGLDILYEYQLQLMKEAINYQQDGNAKILEKFIFEQNKYQNQNELIFKLFQDANNLLQGNNNKEYDKYYFFQQLKLTIIRIKLTQQNINITQIVQQLQKGYQLCIQNNQNQRVHLGFLQILLELISIENQGRNDLIEFFNELSVRLINFQIQDNNNIWEYYINTNCASSIKCYLAFNLIILRNQQEQRTITTKCKELITLFSNRQQDENARMILQNEKVTAIQENFQQIQESFLQLKSYREPLKTHREKLQKEFQQNQVYINIPLKVSRKIKHNQQTFQQISDKPIYLFKEVASFDAEQEQTYEVNDFLWRDSNNSDLLLVYGMAGSGKSSFLKQLQLFLIKHYESSSKQKKWVPILIHLASFKEFNKDIWSQLLNAGGILLNNEQIKSFTDDIQNGQLNIVILFDGLDDIREKIYENFKMYIKKHCEKQLGKNVKIIITTRLESFISLEQIVQSYNLLTEIEIQNLDDSLIKEYLEQYCREILRQKIYSIQGQQQQVGIQFSEIWVAYFLQEVKALVKKTSTNQYILPDELFSSMQDKILSKFQAISKEQLSEFQNDFKKIQSTGELTKKINNNQSKNLIYVPQTLQLVLQLLSDIDKKVHKQKLQKLFKIALQKLKIEQITSIDQKEKASSQEYSESVQNLMNKLVEKKCFDNFSFENLGDAFSEVEQDLIKEAAIKTQFTYYQFYKLFISSYYEKQKKQKQNQENLTFSADFSKDLNKFQMLLAAQMIKNQSLELVKKEIENILTIYFNINNLHDPIGYQLIKFSLLKKLENDSYTFVNQSILEYFVGKYILRFIKDFSRDFKSRPIERDIESSQFNQDDFNLSLNQFQGVLNIINPELQNYKDIKQILIKILIQSRNEQFIRAGSNSILLINVLGFELIGEDLKGIKLSKTNLSGLNFFGSNLDQSVFKEVSMNYCNFNNTSLQRVQWTEIPWNNFVVSKGQNQEQIQNVEFSPDNQYLISQDRYSFKLWNLQTQKKYMIKTQVQIVKNIYFSSDSTKLLVNFFQFYQIYYIDKNDIRLLITIPQLFQESLSTFYHREHKLIFNQGQDWYTYNLENVIQSKSEWIKSSIFDKPTKFSCVKPMSNGEILIGYQDGEISMWDIQKLMIISKNDHQSAIKSLSEKTFQLNSDIQLQFQNNGYASLLISTSEGQVIVWRKTANRYEKVNALSSKNVNGLLPRFLNFSQEKTQLDWMQEIYLVFFRDEYIIFHDIRKIVELNDDIIMRDAYCMATQTWTLGWPLQPIKKHWLYVAKDNCIEIYDNYLIYKARIPLESCHPLSMYFCSNNYMISYNQDETIRFWYIQNENMGQSQTQDPNQYMTMDRFNYGHLIRGSIKGYVQNLRQSYKWKVRDQIIKIAAQENKQLINIYDVQLQKDRIEFSQGPGQRCSQDQTIGCFALFGEGEQIYLGINKRIEIRNLQNNQVIPLKEIHTQDIYQILFNEKESLLVSCSNDNSIVIWNTKDFNKNYCIKNLKCLDLVFESERQLIVQTENSITWYNIQLDLNVQVVRYIDSQESFVNNSLIQQMTVFQKNVRDYEDLNINDKEEQNLQYLAIKQGNNMILKHFQKGDQIKVVTFNEQDKNVEFASKHLIVYTIKSSNVLEVANIDDRKVIISLKFCQFAITERVQHWNTSYLIIVVETINEIIVRMIPNQQTQTLNKFESIQKQAKGIQTRLALSENGQFLAINNNQQIAIYLITQELKLIKMSNFSIGIEISEIYFLSTYRILIRSHDLLYQYSLNLEQTRIHSEKNRIDSLYNSIKLNYNEKSLAKISENHVGLISLQHQQGLPDLEGNFFTASLDHKYIAIYNDNHIDCYVWEEQIKFLYKITFQNKLYSLAYLKDPNQILAITSDNLIIYCKENQTRTVQGRYYRNTHASANEQIASIEQSTIRVSQTEYNNKLYYPKNFGYQARTPFFTQDGQYFVYQKKKKVIFQSLSNPNSKYIPEQIKGSTPISFLAESNYLVTLKKKESRISHWDKSSLKDEYYINVWDVTVLSNVKAFFEIPILKQQKKKMFHRNTYISEIDGNVLCIYDIKEIQKAVYDVNLYNYIENVHYAGQLPKGTKYYSVSKEDNSITIWSMKTKEIVKEFKDHNKNTPILFITFSEDEQYMISRDSHTIIVRNMYNDEKLIIEHFFQSHLEQNVYILYKCDFVSLENSLGITCQDHGFLHIYNLKDFKSYELYHTQDVTQKFLKSFRHYVFSNGTKIALQQQNQPQGVKISIFDVRTKHVINTLDMSDEQIFVTSTDSDEYFLRYLDQRNNLFQLYSSHSYIYSKEDNLLQVYNNQDLLKEDAKPIYEVFIHLHSNLDTTEQTMIQLNYVGRKYLTYYFNKQLRVIDLELYSKQVKLLKLDKSEKFLNYFSKDQILIEKKLDQFTTWNIYNLIDGSKKEMFSHDQNNFIAAFSNDGQYLAQGQNDGVIRIYKISTQKQEIVWQTYKPIKHLIYTKDDEILISASADNLVQFWNVQDKKKQKFIQSIQIAYDILSIVVSPNRLDVALELQGDLLQILTCNKKNSIDENKNSQSIGCYKTYPQLQQLMTENCILKNSIIEDQKKQSLINYFNGSIKEEQDSVIIIENQI</sequence>
<dbReference type="Pfam" id="PF05729">
    <property type="entry name" value="NACHT"/>
    <property type="match status" value="1"/>
</dbReference>
<dbReference type="PROSITE" id="PS50294">
    <property type="entry name" value="WD_REPEATS_REGION"/>
    <property type="match status" value="1"/>
</dbReference>
<keyword evidence="6" id="KW-1185">Reference proteome</keyword>
<dbReference type="Pfam" id="PF00400">
    <property type="entry name" value="WD40"/>
    <property type="match status" value="1"/>
</dbReference>
<feature type="repeat" description="WD" evidence="3">
    <location>
        <begin position="2590"/>
        <end position="2631"/>
    </location>
</feature>
<organism evidence="5 6">
    <name type="scientific">Paramecium octaurelia</name>
    <dbReference type="NCBI Taxonomy" id="43137"/>
    <lineage>
        <taxon>Eukaryota</taxon>
        <taxon>Sar</taxon>
        <taxon>Alveolata</taxon>
        <taxon>Ciliophora</taxon>
        <taxon>Intramacronucleata</taxon>
        <taxon>Oligohymenophorea</taxon>
        <taxon>Peniculida</taxon>
        <taxon>Parameciidae</taxon>
        <taxon>Paramecium</taxon>
    </lineage>
</organism>
<dbReference type="PROSITE" id="PS50082">
    <property type="entry name" value="WD_REPEATS_2"/>
    <property type="match status" value="3"/>
</dbReference>
<name>A0A8S1WQM1_PAROT</name>
<accession>A0A8S1WQM1</accession>
<dbReference type="InterPro" id="IPR001646">
    <property type="entry name" value="5peptide_repeat"/>
</dbReference>